<dbReference type="OMA" id="HVRDWEF"/>
<dbReference type="PANTHER" id="PTHR24198:SF165">
    <property type="entry name" value="ANKYRIN REPEAT-CONTAINING PROTEIN-RELATED"/>
    <property type="match status" value="1"/>
</dbReference>
<gene>
    <name evidence="5" type="ORF">FF38_11945</name>
</gene>
<keyword evidence="6" id="KW-1185">Reference proteome</keyword>
<dbReference type="SUPFAM" id="SSF158235">
    <property type="entry name" value="SOCS box-like"/>
    <property type="match status" value="1"/>
</dbReference>
<dbReference type="InterPro" id="IPR001496">
    <property type="entry name" value="SOCS_box"/>
</dbReference>
<dbReference type="Pfam" id="PF12796">
    <property type="entry name" value="Ank_2"/>
    <property type="match status" value="1"/>
</dbReference>
<dbReference type="InterPro" id="IPR036770">
    <property type="entry name" value="Ankyrin_rpt-contain_sf"/>
</dbReference>
<dbReference type="Gene3D" id="1.25.40.20">
    <property type="entry name" value="Ankyrin repeat-containing domain"/>
    <property type="match status" value="2"/>
</dbReference>
<comment type="caution">
    <text evidence="5">The sequence shown here is derived from an EMBL/GenBank/DDBJ whole genome shotgun (WGS) entry which is preliminary data.</text>
</comment>
<proteinExistence type="predicted"/>
<dbReference type="STRING" id="7375.A0A0L0CR38"/>
<dbReference type="InterPro" id="IPR036036">
    <property type="entry name" value="SOCS_box-like_dom_sf"/>
</dbReference>
<reference evidence="5 6" key="1">
    <citation type="journal article" date="2015" name="Nat. Commun.">
        <title>Lucilia cuprina genome unlocks parasitic fly biology to underpin future interventions.</title>
        <authorList>
            <person name="Anstead C.A."/>
            <person name="Korhonen P.K."/>
            <person name="Young N.D."/>
            <person name="Hall R.S."/>
            <person name="Jex A.R."/>
            <person name="Murali S.C."/>
            <person name="Hughes D.S."/>
            <person name="Lee S.F."/>
            <person name="Perry T."/>
            <person name="Stroehlein A.J."/>
            <person name="Ansell B.R."/>
            <person name="Breugelmans B."/>
            <person name="Hofmann A."/>
            <person name="Qu J."/>
            <person name="Dugan S."/>
            <person name="Lee S.L."/>
            <person name="Chao H."/>
            <person name="Dinh H."/>
            <person name="Han Y."/>
            <person name="Doddapaneni H.V."/>
            <person name="Worley K.C."/>
            <person name="Muzny D.M."/>
            <person name="Ioannidis P."/>
            <person name="Waterhouse R.M."/>
            <person name="Zdobnov E.M."/>
            <person name="James P.J."/>
            <person name="Bagnall N.H."/>
            <person name="Kotze A.C."/>
            <person name="Gibbs R.A."/>
            <person name="Richards S."/>
            <person name="Batterham P."/>
            <person name="Gasser R.B."/>
        </authorList>
    </citation>
    <scope>NUCLEOTIDE SEQUENCE [LARGE SCALE GENOMIC DNA]</scope>
    <source>
        <strain evidence="5 6">LS</strain>
        <tissue evidence="5">Full body</tissue>
    </source>
</reference>
<keyword evidence="2 3" id="KW-0040">ANK repeat</keyword>
<dbReference type="OrthoDB" id="3246549at2759"/>
<dbReference type="SMART" id="SM00248">
    <property type="entry name" value="ANK"/>
    <property type="match status" value="9"/>
</dbReference>
<keyword evidence="1" id="KW-0677">Repeat</keyword>
<dbReference type="CDD" id="cd03716">
    <property type="entry name" value="SOCS_ASB_like"/>
    <property type="match status" value="1"/>
</dbReference>
<dbReference type="PROSITE" id="PS50225">
    <property type="entry name" value="SOCS"/>
    <property type="match status" value="1"/>
</dbReference>
<dbReference type="InterPro" id="IPR002110">
    <property type="entry name" value="Ankyrin_rpt"/>
</dbReference>
<evidence type="ECO:0000313" key="6">
    <source>
        <dbReference type="Proteomes" id="UP000037069"/>
    </source>
</evidence>
<dbReference type="AlphaFoldDB" id="A0A0L0CR38"/>
<dbReference type="PROSITE" id="PS50297">
    <property type="entry name" value="ANK_REP_REGION"/>
    <property type="match status" value="1"/>
</dbReference>
<dbReference type="Proteomes" id="UP000037069">
    <property type="component" value="Unassembled WGS sequence"/>
</dbReference>
<dbReference type="GO" id="GO:0035556">
    <property type="term" value="P:intracellular signal transduction"/>
    <property type="evidence" value="ECO:0007669"/>
    <property type="project" value="InterPro"/>
</dbReference>
<dbReference type="SMART" id="SM00969">
    <property type="entry name" value="SOCS_box"/>
    <property type="match status" value="1"/>
</dbReference>
<accession>A0A0L0CR38</accession>
<dbReference type="Pfam" id="PF07525">
    <property type="entry name" value="SOCS_box"/>
    <property type="match status" value="1"/>
</dbReference>
<dbReference type="SUPFAM" id="SSF48403">
    <property type="entry name" value="Ankyrin repeat"/>
    <property type="match status" value="1"/>
</dbReference>
<feature type="domain" description="SOCS box" evidence="4">
    <location>
        <begin position="677"/>
        <end position="730"/>
    </location>
</feature>
<feature type="repeat" description="ANK" evidence="3">
    <location>
        <begin position="106"/>
        <end position="134"/>
    </location>
</feature>
<evidence type="ECO:0000256" key="1">
    <source>
        <dbReference type="ARBA" id="ARBA00022737"/>
    </source>
</evidence>
<evidence type="ECO:0000256" key="3">
    <source>
        <dbReference type="PROSITE-ProRule" id="PRU00023"/>
    </source>
</evidence>
<name>A0A0L0CR38_LUCCU</name>
<dbReference type="Gene3D" id="1.10.750.20">
    <property type="entry name" value="SOCS box"/>
    <property type="match status" value="1"/>
</dbReference>
<sequence>MGGSVSQIFRSGSALLSHRDGHKVSKATEEKIKTLFEILRANPKISIQPLESLLLEIPKNENILVIHDDCGFNILQRSVGLNHIELTKWLLQRHRPDLNRSPCSLPLHIACLKGHESCVELLLKYGARIECDSRMCFPGCHSPNCELFQYNTSHYEDVEYRDRFDNSKLQNAICYAIDGDQINVLNILVQKLDDPWIPFRSKKPVFHLLHMACERGAWNCVQQLVVTRSDEINLIKDEYYPIHHAILHELRFLELLIHHGAVTTVRTCTQQFTLLHMVIFIARKSAEDTLSILRLLLERGCKELINEPDVLGNTPLHSLIVRYALEEARYGYDKWSKWDVLHLVRFLLQHGAKNSINQAGNSALACVFRHIRDMEVCFELLSMLIKEDGDPNIVGRDGSVPIMVLLIPLINTDTLQHYTHSMKVCFVNCIRILLQHGANPNCSYHHNLTPLQVLVFTVSENFTLSCDTLRRTNFDFIKNILLLLLQHGLDCNQTYQNILQAVMDMVRNVRDCQDMLRIHELALTLMQYGADPNIVLSSKTTGGAIYSNEIARFGDALGLTGSSGEGVNGGGSGSGGVVGSSGVGGGGVGGVDSVGVTRQSLSDTTFRNSFRTNSRYLLFYYIVLITKKEFILNDPDLNFTRIIHLFYATMQHDALYNCLKSLHNFYVAQVPSKKTEQLIAVISSLYRKPRSLKQLSRLAIYESLDRKLAQNINKLKLPGLLKDYVLNFEL</sequence>
<evidence type="ECO:0000259" key="4">
    <source>
        <dbReference type="PROSITE" id="PS50225"/>
    </source>
</evidence>
<evidence type="ECO:0000256" key="2">
    <source>
        <dbReference type="ARBA" id="ARBA00023043"/>
    </source>
</evidence>
<dbReference type="PANTHER" id="PTHR24198">
    <property type="entry name" value="ANKYRIN REPEAT AND PROTEIN KINASE DOMAIN-CONTAINING PROTEIN"/>
    <property type="match status" value="1"/>
</dbReference>
<protein>
    <recommendedName>
        <fullName evidence="4">SOCS box domain-containing protein</fullName>
    </recommendedName>
</protein>
<evidence type="ECO:0000313" key="5">
    <source>
        <dbReference type="EMBL" id="KNC33879.1"/>
    </source>
</evidence>
<organism evidence="5 6">
    <name type="scientific">Lucilia cuprina</name>
    <name type="common">Green bottle fly</name>
    <name type="synonym">Australian sheep blowfly</name>
    <dbReference type="NCBI Taxonomy" id="7375"/>
    <lineage>
        <taxon>Eukaryota</taxon>
        <taxon>Metazoa</taxon>
        <taxon>Ecdysozoa</taxon>
        <taxon>Arthropoda</taxon>
        <taxon>Hexapoda</taxon>
        <taxon>Insecta</taxon>
        <taxon>Pterygota</taxon>
        <taxon>Neoptera</taxon>
        <taxon>Endopterygota</taxon>
        <taxon>Diptera</taxon>
        <taxon>Brachycera</taxon>
        <taxon>Muscomorpha</taxon>
        <taxon>Oestroidea</taxon>
        <taxon>Calliphoridae</taxon>
        <taxon>Luciliinae</taxon>
        <taxon>Lucilia</taxon>
    </lineage>
</organism>
<dbReference type="EMBL" id="JRES01000141">
    <property type="protein sequence ID" value="KNC33879.1"/>
    <property type="molecule type" value="Genomic_DNA"/>
</dbReference>
<dbReference type="PROSITE" id="PS50088">
    <property type="entry name" value="ANK_REPEAT"/>
    <property type="match status" value="1"/>
</dbReference>